<evidence type="ECO:0000313" key="2">
    <source>
        <dbReference type="EMBL" id="VVD00940.1"/>
    </source>
</evidence>
<dbReference type="PROSITE" id="PS51029">
    <property type="entry name" value="MADF"/>
    <property type="match status" value="1"/>
</dbReference>
<dbReference type="Proteomes" id="UP000324832">
    <property type="component" value="Unassembled WGS sequence"/>
</dbReference>
<dbReference type="EMBL" id="FZQP02005077">
    <property type="protein sequence ID" value="VVD00940.1"/>
    <property type="molecule type" value="Genomic_DNA"/>
</dbReference>
<keyword evidence="3" id="KW-1185">Reference proteome</keyword>
<protein>
    <recommendedName>
        <fullName evidence="1">MADF domain-containing protein</fullName>
    </recommendedName>
</protein>
<feature type="domain" description="MADF" evidence="1">
    <location>
        <begin position="17"/>
        <end position="114"/>
    </location>
</feature>
<dbReference type="InterPro" id="IPR006578">
    <property type="entry name" value="MADF-dom"/>
</dbReference>
<gene>
    <name evidence="2" type="ORF">LSINAPIS_LOCUS11474</name>
</gene>
<dbReference type="AlphaFoldDB" id="A0A5E4QRG9"/>
<dbReference type="PANTHER" id="PTHR21505:SF8">
    <property type="entry name" value="DPT-YFP REPRESSOR BY OVEREXPRESSION, ISOFORM D-RELATED"/>
    <property type="match status" value="1"/>
</dbReference>
<accession>A0A5E4QRG9</accession>
<reference evidence="2 3" key="1">
    <citation type="submission" date="2017-07" db="EMBL/GenBank/DDBJ databases">
        <authorList>
            <person name="Talla V."/>
            <person name="Backstrom N."/>
        </authorList>
    </citation>
    <scope>NUCLEOTIDE SEQUENCE [LARGE SCALE GENOMIC DNA]</scope>
</reference>
<name>A0A5E4QRG9_9NEOP</name>
<dbReference type="SMART" id="SM00595">
    <property type="entry name" value="MADF"/>
    <property type="match status" value="1"/>
</dbReference>
<evidence type="ECO:0000259" key="1">
    <source>
        <dbReference type="PROSITE" id="PS51029"/>
    </source>
</evidence>
<proteinExistence type="predicted"/>
<evidence type="ECO:0000313" key="3">
    <source>
        <dbReference type="Proteomes" id="UP000324832"/>
    </source>
</evidence>
<sequence>MAHNESNIVFPQRVQRRFIQLYKELPCLWDRKCLTYKHKGSRQQAVDRLTELVQEYDKSATRVHVLRKIESLRACMRREYKKVINSGRKANGEYVHVPNLWYYKQLSFVFGDSVAKHEMPEPENEPEEEEMDRIEFITDDSYENHEVDSYSELRSSDEIHSPSQKFNDDKGKRLCTEVEDEYDAIGVNVAAKLRGLRPEMRILAEKLINDVLFQAQMNGLNSSTSLRNQDSLK</sequence>
<dbReference type="Pfam" id="PF10545">
    <property type="entry name" value="MADF_DNA_bdg"/>
    <property type="match status" value="1"/>
</dbReference>
<dbReference type="PANTHER" id="PTHR21505">
    <property type="entry name" value="MADF DOMAIN-CONTAINING PROTEIN-RELATED"/>
    <property type="match status" value="1"/>
</dbReference>
<organism evidence="2 3">
    <name type="scientific">Leptidea sinapis</name>
    <dbReference type="NCBI Taxonomy" id="189913"/>
    <lineage>
        <taxon>Eukaryota</taxon>
        <taxon>Metazoa</taxon>
        <taxon>Ecdysozoa</taxon>
        <taxon>Arthropoda</taxon>
        <taxon>Hexapoda</taxon>
        <taxon>Insecta</taxon>
        <taxon>Pterygota</taxon>
        <taxon>Neoptera</taxon>
        <taxon>Endopterygota</taxon>
        <taxon>Lepidoptera</taxon>
        <taxon>Glossata</taxon>
        <taxon>Ditrysia</taxon>
        <taxon>Papilionoidea</taxon>
        <taxon>Pieridae</taxon>
        <taxon>Dismorphiinae</taxon>
        <taxon>Leptidea</taxon>
    </lineage>
</organism>